<dbReference type="KEGG" id="tut:107367064"/>
<comment type="subcellular location">
    <subcellularLocation>
        <location evidence="1">Mitochondrion</location>
    </subcellularLocation>
</comment>
<evidence type="ECO:0000256" key="6">
    <source>
        <dbReference type="ARBA" id="ARBA00023274"/>
    </source>
</evidence>
<evidence type="ECO:0000256" key="2">
    <source>
        <dbReference type="ARBA" id="ARBA00009672"/>
    </source>
</evidence>
<comment type="similarity">
    <text evidence="2">Belongs to the mitochondrion-specific ribosomal protein mS26 family.</text>
</comment>
<accession>T1KTF6</accession>
<evidence type="ECO:0000256" key="3">
    <source>
        <dbReference type="ARBA" id="ARBA00022946"/>
    </source>
</evidence>
<dbReference type="PANTHER" id="PTHR21035:SF2">
    <property type="entry name" value="SMALL RIBOSOMAL SUBUNIT PROTEIN MS26"/>
    <property type="match status" value="1"/>
</dbReference>
<dbReference type="Pfam" id="PF14943">
    <property type="entry name" value="MRP-S26"/>
    <property type="match status" value="1"/>
</dbReference>
<keyword evidence="5" id="KW-0496">Mitochondrion</keyword>
<dbReference type="STRING" id="32264.T1KTF6"/>
<keyword evidence="6" id="KW-0687">Ribonucleoprotein</keyword>
<evidence type="ECO:0000256" key="5">
    <source>
        <dbReference type="ARBA" id="ARBA00023128"/>
    </source>
</evidence>
<protein>
    <recommendedName>
        <fullName evidence="7">Small ribosomal subunit protein mS26</fullName>
    </recommendedName>
    <alternativeName>
        <fullName evidence="8">28S ribosomal protein S26, mitochondrial</fullName>
    </alternativeName>
</protein>
<dbReference type="InterPro" id="IPR026140">
    <property type="entry name" value="Ribosomal_mS26"/>
</dbReference>
<dbReference type="EMBL" id="CAEY01000525">
    <property type="status" value="NOT_ANNOTATED_CDS"/>
    <property type="molecule type" value="Genomic_DNA"/>
</dbReference>
<evidence type="ECO:0000256" key="1">
    <source>
        <dbReference type="ARBA" id="ARBA00004173"/>
    </source>
</evidence>
<proteinExistence type="inferred from homology"/>
<keyword evidence="11" id="KW-1185">Reference proteome</keyword>
<keyword evidence="3" id="KW-0809">Transit peptide</keyword>
<evidence type="ECO:0000256" key="7">
    <source>
        <dbReference type="ARBA" id="ARBA00035138"/>
    </source>
</evidence>
<evidence type="ECO:0000313" key="11">
    <source>
        <dbReference type="Proteomes" id="UP000015104"/>
    </source>
</evidence>
<keyword evidence="4" id="KW-0689">Ribosomal protein</keyword>
<evidence type="ECO:0000256" key="9">
    <source>
        <dbReference type="SAM" id="Coils"/>
    </source>
</evidence>
<dbReference type="eggNOG" id="KOG4691">
    <property type="taxonomic scope" value="Eukaryota"/>
</dbReference>
<evidence type="ECO:0000313" key="10">
    <source>
        <dbReference type="EnsemblMetazoa" id="tetur20g03040.1"/>
    </source>
</evidence>
<keyword evidence="9" id="KW-0175">Coiled coil</keyword>
<dbReference type="EnsemblMetazoa" id="tetur20g03040.1">
    <property type="protein sequence ID" value="tetur20g03040.1"/>
    <property type="gene ID" value="tetur20g03040"/>
</dbReference>
<feature type="coiled-coil region" evidence="9">
    <location>
        <begin position="55"/>
        <end position="153"/>
    </location>
</feature>
<dbReference type="AlphaFoldDB" id="T1KTF6"/>
<dbReference type="OMA" id="WNNQENL"/>
<sequence>MNQSLVLRLFNPLLISSRGCFQRRTRGRKIPVRKPIYFPMAPSKLYVIKDKPYFAEDEKEQYDALEKNHEDAARSLQAFLYQEVYLPTTTAGGFSSEEVAKELQEQERLLAENDAENERQKKRREEKTAWIEAQIEKEAMEKEAERLAAIEVEKYIVTEEVKIEIERSSTFITKENLEKFILKALDCPVSYEYAIDLEGRVLFDDKLHPYALNPSAVPETSDLELEKFATKDKRIRIDEKVVYK</sequence>
<dbReference type="GO" id="GO:0005763">
    <property type="term" value="C:mitochondrial small ribosomal subunit"/>
    <property type="evidence" value="ECO:0007669"/>
    <property type="project" value="InterPro"/>
</dbReference>
<organism evidence="10 11">
    <name type="scientific">Tetranychus urticae</name>
    <name type="common">Two-spotted spider mite</name>
    <dbReference type="NCBI Taxonomy" id="32264"/>
    <lineage>
        <taxon>Eukaryota</taxon>
        <taxon>Metazoa</taxon>
        <taxon>Ecdysozoa</taxon>
        <taxon>Arthropoda</taxon>
        <taxon>Chelicerata</taxon>
        <taxon>Arachnida</taxon>
        <taxon>Acari</taxon>
        <taxon>Acariformes</taxon>
        <taxon>Trombidiformes</taxon>
        <taxon>Prostigmata</taxon>
        <taxon>Eleutherengona</taxon>
        <taxon>Raphignathae</taxon>
        <taxon>Tetranychoidea</taxon>
        <taxon>Tetranychidae</taxon>
        <taxon>Tetranychus</taxon>
    </lineage>
</organism>
<evidence type="ECO:0000256" key="4">
    <source>
        <dbReference type="ARBA" id="ARBA00022980"/>
    </source>
</evidence>
<reference evidence="11" key="1">
    <citation type="submission" date="2011-08" db="EMBL/GenBank/DDBJ databases">
        <authorList>
            <person name="Rombauts S."/>
        </authorList>
    </citation>
    <scope>NUCLEOTIDE SEQUENCE</scope>
    <source>
        <strain evidence="11">London</strain>
    </source>
</reference>
<evidence type="ECO:0000256" key="8">
    <source>
        <dbReference type="ARBA" id="ARBA00035344"/>
    </source>
</evidence>
<dbReference type="PANTHER" id="PTHR21035">
    <property type="entry name" value="28S RIBOSOMAL PROTEIN S26, MITOCHONDRIAL"/>
    <property type="match status" value="1"/>
</dbReference>
<gene>
    <name evidence="10" type="primary">107367064</name>
</gene>
<name>T1KTF6_TETUR</name>
<reference evidence="10" key="2">
    <citation type="submission" date="2015-06" db="UniProtKB">
        <authorList>
            <consortium name="EnsemblMetazoa"/>
        </authorList>
    </citation>
    <scope>IDENTIFICATION</scope>
</reference>
<dbReference type="HOGENOM" id="CLU_1139282_0_0_1"/>
<dbReference type="Proteomes" id="UP000015104">
    <property type="component" value="Unassembled WGS sequence"/>
</dbReference>
<dbReference type="OrthoDB" id="5988811at2759"/>